<keyword evidence="1" id="KW-0472">Membrane</keyword>
<protein>
    <submittedName>
        <fullName evidence="2">Uncharacterized protein</fullName>
    </submittedName>
</protein>
<evidence type="ECO:0000313" key="2">
    <source>
        <dbReference type="EMBL" id="GAG81346.1"/>
    </source>
</evidence>
<dbReference type="EMBL" id="BART01016409">
    <property type="protein sequence ID" value="GAG81346.1"/>
    <property type="molecule type" value="Genomic_DNA"/>
</dbReference>
<proteinExistence type="predicted"/>
<reference evidence="2" key="1">
    <citation type="journal article" date="2014" name="Front. Microbiol.">
        <title>High frequency of phylogenetically diverse reductive dehalogenase-homologous genes in deep subseafloor sedimentary metagenomes.</title>
        <authorList>
            <person name="Kawai M."/>
            <person name="Futagami T."/>
            <person name="Toyoda A."/>
            <person name="Takaki Y."/>
            <person name="Nishi S."/>
            <person name="Hori S."/>
            <person name="Arai W."/>
            <person name="Tsubouchi T."/>
            <person name="Morono Y."/>
            <person name="Uchiyama I."/>
            <person name="Ito T."/>
            <person name="Fujiyama A."/>
            <person name="Inagaki F."/>
            <person name="Takami H."/>
        </authorList>
    </citation>
    <scope>NUCLEOTIDE SEQUENCE</scope>
    <source>
        <strain evidence="2">Expedition CK06-06</strain>
    </source>
</reference>
<accession>X1CAH8</accession>
<comment type="caution">
    <text evidence="2">The sequence shown here is derived from an EMBL/GenBank/DDBJ whole genome shotgun (WGS) entry which is preliminary data.</text>
</comment>
<dbReference type="AlphaFoldDB" id="X1CAH8"/>
<feature type="transmembrane region" description="Helical" evidence="1">
    <location>
        <begin position="18"/>
        <end position="36"/>
    </location>
</feature>
<name>X1CAH8_9ZZZZ</name>
<keyword evidence="1" id="KW-1133">Transmembrane helix</keyword>
<evidence type="ECO:0000256" key="1">
    <source>
        <dbReference type="SAM" id="Phobius"/>
    </source>
</evidence>
<keyword evidence="1" id="KW-0812">Transmembrane</keyword>
<organism evidence="2">
    <name type="scientific">marine sediment metagenome</name>
    <dbReference type="NCBI Taxonomy" id="412755"/>
    <lineage>
        <taxon>unclassified sequences</taxon>
        <taxon>metagenomes</taxon>
        <taxon>ecological metagenomes</taxon>
    </lineage>
</organism>
<gene>
    <name evidence="2" type="ORF">S01H4_31567</name>
</gene>
<sequence length="47" mass="5328">MFGIFIILTLEGAWQDKVIGILMVSGVLWYMYAILFKDVFKDKSLGG</sequence>